<name>A0A1J7IQ09_9PEZI</name>
<dbReference type="InParanoid" id="A0A1J7IQ09"/>
<feature type="signal peptide" evidence="1">
    <location>
        <begin position="1"/>
        <end position="21"/>
    </location>
</feature>
<proteinExistence type="predicted"/>
<organism evidence="2 3">
    <name type="scientific">Coniochaeta ligniaria NRRL 30616</name>
    <dbReference type="NCBI Taxonomy" id="1408157"/>
    <lineage>
        <taxon>Eukaryota</taxon>
        <taxon>Fungi</taxon>
        <taxon>Dikarya</taxon>
        <taxon>Ascomycota</taxon>
        <taxon>Pezizomycotina</taxon>
        <taxon>Sordariomycetes</taxon>
        <taxon>Sordariomycetidae</taxon>
        <taxon>Coniochaetales</taxon>
        <taxon>Coniochaetaceae</taxon>
        <taxon>Coniochaeta</taxon>
    </lineage>
</organism>
<accession>A0A1J7IQ09</accession>
<evidence type="ECO:0000313" key="3">
    <source>
        <dbReference type="Proteomes" id="UP000182658"/>
    </source>
</evidence>
<keyword evidence="1" id="KW-0732">Signal</keyword>
<gene>
    <name evidence="2" type="ORF">CONLIGDRAFT_341327</name>
</gene>
<evidence type="ECO:0000256" key="1">
    <source>
        <dbReference type="SAM" id="SignalP"/>
    </source>
</evidence>
<keyword evidence="3" id="KW-1185">Reference proteome</keyword>
<feature type="chain" id="PRO_5012678907" evidence="1">
    <location>
        <begin position="22"/>
        <end position="105"/>
    </location>
</feature>
<sequence>MGKSNTWTLFILFFSSLMVKTHLTYNASHWRQCLSNHGFFILHLVESSIGVLDLIKPISMRSGSTRRLVQRIVVSLNNSDELARHFPQRYRIHLPDGEVAVSSNQ</sequence>
<reference evidence="2 3" key="1">
    <citation type="submission" date="2016-10" db="EMBL/GenBank/DDBJ databases">
        <title>Draft genome sequence of Coniochaeta ligniaria NRRL30616, a lignocellulolytic fungus for bioabatement of inhibitors in plant biomass hydrolysates.</title>
        <authorList>
            <consortium name="DOE Joint Genome Institute"/>
            <person name="Jimenez D.J."/>
            <person name="Hector R.E."/>
            <person name="Riley R."/>
            <person name="Sun H."/>
            <person name="Grigoriev I.V."/>
            <person name="Van Elsas J.D."/>
            <person name="Nichols N.N."/>
        </authorList>
    </citation>
    <scope>NUCLEOTIDE SEQUENCE [LARGE SCALE GENOMIC DNA]</scope>
    <source>
        <strain evidence="2 3">NRRL 30616</strain>
    </source>
</reference>
<protein>
    <submittedName>
        <fullName evidence="2">Uncharacterized protein</fullName>
    </submittedName>
</protein>
<dbReference type="AlphaFoldDB" id="A0A1J7IQ09"/>
<dbReference type="Proteomes" id="UP000182658">
    <property type="component" value="Unassembled WGS sequence"/>
</dbReference>
<evidence type="ECO:0000313" key="2">
    <source>
        <dbReference type="EMBL" id="OIW29703.1"/>
    </source>
</evidence>
<dbReference type="EMBL" id="KV875097">
    <property type="protein sequence ID" value="OIW29703.1"/>
    <property type="molecule type" value="Genomic_DNA"/>
</dbReference>